<dbReference type="Proteomes" id="UP001302257">
    <property type="component" value="Chromosome"/>
</dbReference>
<dbReference type="EMBL" id="CP132507">
    <property type="protein sequence ID" value="WNO03718.1"/>
    <property type="molecule type" value="Genomic_DNA"/>
</dbReference>
<dbReference type="Pfam" id="PF01370">
    <property type="entry name" value="Epimerase"/>
    <property type="match status" value="1"/>
</dbReference>
<proteinExistence type="predicted"/>
<dbReference type="Gene3D" id="3.90.25.10">
    <property type="entry name" value="UDP-galactose 4-epimerase, domain 1"/>
    <property type="match status" value="1"/>
</dbReference>
<dbReference type="SUPFAM" id="SSF51735">
    <property type="entry name" value="NAD(P)-binding Rossmann-fold domains"/>
    <property type="match status" value="1"/>
</dbReference>
<dbReference type="InterPro" id="IPR001509">
    <property type="entry name" value="Epimerase_deHydtase"/>
</dbReference>
<evidence type="ECO:0000259" key="1">
    <source>
        <dbReference type="Pfam" id="PF01370"/>
    </source>
</evidence>
<dbReference type="CDD" id="cd08946">
    <property type="entry name" value="SDR_e"/>
    <property type="match status" value="1"/>
</dbReference>
<organism evidence="2 3">
    <name type="scientific">Rhodoferax mekongensis</name>
    <dbReference type="NCBI Taxonomy" id="3068341"/>
    <lineage>
        <taxon>Bacteria</taxon>
        <taxon>Pseudomonadati</taxon>
        <taxon>Pseudomonadota</taxon>
        <taxon>Betaproteobacteria</taxon>
        <taxon>Burkholderiales</taxon>
        <taxon>Comamonadaceae</taxon>
        <taxon>Rhodoferax</taxon>
    </lineage>
</organism>
<name>A0ABZ0AVQ3_9BURK</name>
<keyword evidence="3" id="KW-1185">Reference proteome</keyword>
<accession>A0ABZ0AVQ3</accession>
<feature type="domain" description="NAD-dependent epimerase/dehydratase" evidence="1">
    <location>
        <begin position="3"/>
        <end position="226"/>
    </location>
</feature>
<protein>
    <submittedName>
        <fullName evidence="2">NAD(P)-dependent oxidoreductase</fullName>
    </submittedName>
</protein>
<evidence type="ECO:0000313" key="3">
    <source>
        <dbReference type="Proteomes" id="UP001302257"/>
    </source>
</evidence>
<gene>
    <name evidence="2" type="ORF">RAN89_12420</name>
</gene>
<evidence type="ECO:0000313" key="2">
    <source>
        <dbReference type="EMBL" id="WNO03718.1"/>
    </source>
</evidence>
<dbReference type="PANTHER" id="PTHR43245:SF13">
    <property type="entry name" value="UDP-D-APIOSE_UDP-D-XYLOSE SYNTHASE 2"/>
    <property type="match status" value="1"/>
</dbReference>
<dbReference type="PANTHER" id="PTHR43245">
    <property type="entry name" value="BIFUNCTIONAL POLYMYXIN RESISTANCE PROTEIN ARNA"/>
    <property type="match status" value="1"/>
</dbReference>
<reference evidence="2 3" key="1">
    <citation type="submission" date="2023-08" db="EMBL/GenBank/DDBJ databases">
        <title>Rhodoferax potami sp. nov. and Rhodoferax mekongensis sp. nov., isolated from the Mekong River in Thailand.</title>
        <authorList>
            <person name="Kitikhun S."/>
            <person name="Charoenyingcharoen P."/>
            <person name="Siriarchawattana P."/>
            <person name="Likhitrattanapisal S."/>
            <person name="Nilsakha T."/>
            <person name="Chanpet A."/>
            <person name="Rattanawaree P."/>
            <person name="Ingsriswang S."/>
        </authorList>
    </citation>
    <scope>NUCLEOTIDE SEQUENCE [LARGE SCALE GENOMIC DNA]</scope>
    <source>
        <strain evidence="2 3">TBRC 17307</strain>
    </source>
</reference>
<sequence length="299" mass="32632">MKILVTGASGYLGRYILPLLKAAGHEVHAVSSHDRAGDAGVPWEPCDLLAPGQARQLLDRVRPEALIHLAWYAKHGSFWTARENLAWADATAHLLEAFRVSGGRRVVLAGTCAEYDWSQGYCVEDRTPTNPRTLYGKCKDATRQFVQTYCEESGLSYAWGRVFFPYGVGEPAGRLLPSVLRALHQSEPVRCTHGRQFRDFLHVSDVAAALVHLAVGTAESGVFNIASGQPVRLGTVVELCASHFERAEPLQLGAIPVPADDPPMLVGSADKLMATGWRPRVTLEEGIAGYARSYIDKGR</sequence>
<dbReference type="InterPro" id="IPR036291">
    <property type="entry name" value="NAD(P)-bd_dom_sf"/>
</dbReference>
<dbReference type="InterPro" id="IPR050177">
    <property type="entry name" value="Lipid_A_modif_metabolic_enz"/>
</dbReference>
<dbReference type="Gene3D" id="3.40.50.720">
    <property type="entry name" value="NAD(P)-binding Rossmann-like Domain"/>
    <property type="match status" value="1"/>
</dbReference>
<dbReference type="RefSeq" id="WP_313866602.1">
    <property type="nucleotide sequence ID" value="NZ_CP132507.1"/>
</dbReference>